<evidence type="ECO:0000313" key="4">
    <source>
        <dbReference type="Proteomes" id="UP000005237"/>
    </source>
</evidence>
<reference evidence="4" key="1">
    <citation type="submission" date="2010-08" db="EMBL/GenBank/DDBJ databases">
        <authorList>
            <consortium name="Caenorhabditis japonica Sequencing Consortium"/>
            <person name="Wilson R.K."/>
        </authorList>
    </citation>
    <scope>NUCLEOTIDE SEQUENCE [LARGE SCALE GENOMIC DNA]</scope>
    <source>
        <strain evidence="4">DF5081</strain>
    </source>
</reference>
<proteinExistence type="predicted"/>
<keyword evidence="4" id="KW-1185">Reference proteome</keyword>
<dbReference type="PANTHER" id="PTHR46611">
    <property type="entry name" value="SERPENTINE RECEPTOR, CLASS X-RELATED"/>
    <property type="match status" value="1"/>
</dbReference>
<name>A0A8R1DI11_CAEJA</name>
<keyword evidence="1" id="KW-0812">Transmembrane</keyword>
<reference evidence="3" key="2">
    <citation type="submission" date="2022-06" db="UniProtKB">
        <authorList>
            <consortium name="EnsemblMetazoa"/>
        </authorList>
    </citation>
    <scope>IDENTIFICATION</scope>
    <source>
        <strain evidence="3">DF5081</strain>
    </source>
</reference>
<evidence type="ECO:0000313" key="3">
    <source>
        <dbReference type="EnsemblMetazoa" id="CJA02571.1"/>
    </source>
</evidence>
<dbReference type="InterPro" id="IPR019430">
    <property type="entry name" value="7TM_GPCR_serpentine_rcpt_Srx"/>
</dbReference>
<dbReference type="Proteomes" id="UP000005237">
    <property type="component" value="Unassembled WGS sequence"/>
</dbReference>
<organism evidence="3 4">
    <name type="scientific">Caenorhabditis japonica</name>
    <dbReference type="NCBI Taxonomy" id="281687"/>
    <lineage>
        <taxon>Eukaryota</taxon>
        <taxon>Metazoa</taxon>
        <taxon>Ecdysozoa</taxon>
        <taxon>Nematoda</taxon>
        <taxon>Chromadorea</taxon>
        <taxon>Rhabditida</taxon>
        <taxon>Rhabditina</taxon>
        <taxon>Rhabditomorpha</taxon>
        <taxon>Rhabditoidea</taxon>
        <taxon>Rhabditidae</taxon>
        <taxon>Peloderinae</taxon>
        <taxon>Caenorhabditis</taxon>
    </lineage>
</organism>
<dbReference type="Pfam" id="PF10328">
    <property type="entry name" value="7TM_GPCR_Srx"/>
    <property type="match status" value="1"/>
</dbReference>
<accession>A0A8R1DI11</accession>
<sequence>MGRWGGVRNYPYRVHIFQMIFTDGCGYVYDPDVYLWRPLPAKCADDFLSAEFIAIVALTAISISLNVATAARLLMNKMALGVNREDWKKRRRRRWTIMFVQSVIQDCLHLFDIINVTYIWQLCDDLRFQFFFLTFSFILIYTLDGYVLKCG</sequence>
<feature type="domain" description="7TM GPCR serpentine receptor class x (Srx)" evidence="2">
    <location>
        <begin position="15"/>
        <end position="148"/>
    </location>
</feature>
<keyword evidence="1" id="KW-0472">Membrane</keyword>
<dbReference type="OMA" id="ISECTDM"/>
<feature type="transmembrane region" description="Helical" evidence="1">
    <location>
        <begin position="126"/>
        <end position="148"/>
    </location>
</feature>
<dbReference type="AlphaFoldDB" id="A0A8R1DI11"/>
<feature type="transmembrane region" description="Helical" evidence="1">
    <location>
        <begin position="49"/>
        <end position="74"/>
    </location>
</feature>
<protein>
    <submittedName>
        <fullName evidence="3">7TM_GPCR_Srx domain-containing protein</fullName>
    </submittedName>
</protein>
<keyword evidence="1" id="KW-1133">Transmembrane helix</keyword>
<evidence type="ECO:0000259" key="2">
    <source>
        <dbReference type="Pfam" id="PF10328"/>
    </source>
</evidence>
<evidence type="ECO:0000256" key="1">
    <source>
        <dbReference type="SAM" id="Phobius"/>
    </source>
</evidence>
<feature type="transmembrane region" description="Helical" evidence="1">
    <location>
        <begin position="95"/>
        <end position="120"/>
    </location>
</feature>
<dbReference type="EnsemblMetazoa" id="CJA02571.1">
    <property type="protein sequence ID" value="CJA02571.1"/>
    <property type="gene ID" value="WBGene00121775"/>
</dbReference>